<accession>A0A1E3XEZ2</accession>
<evidence type="ECO:0000313" key="1">
    <source>
        <dbReference type="EMBL" id="ODS33514.1"/>
    </source>
</evidence>
<organism evidence="1 2">
    <name type="scientific">Candidatus Scalindua rubra</name>
    <dbReference type="NCBI Taxonomy" id="1872076"/>
    <lineage>
        <taxon>Bacteria</taxon>
        <taxon>Pseudomonadati</taxon>
        <taxon>Planctomycetota</taxon>
        <taxon>Candidatus Brocadiia</taxon>
        <taxon>Candidatus Brocadiales</taxon>
        <taxon>Candidatus Scalinduaceae</taxon>
        <taxon>Candidatus Scalindua</taxon>
    </lineage>
</organism>
<protein>
    <submittedName>
        <fullName evidence="1">Uncharacterized protein</fullName>
    </submittedName>
</protein>
<proteinExistence type="predicted"/>
<evidence type="ECO:0000313" key="2">
    <source>
        <dbReference type="Proteomes" id="UP000094056"/>
    </source>
</evidence>
<dbReference type="AlphaFoldDB" id="A0A1E3XEZ2"/>
<gene>
    <name evidence="1" type="ORF">SCARUB_01338</name>
</gene>
<dbReference type="EMBL" id="MAYW01000026">
    <property type="protein sequence ID" value="ODS33514.1"/>
    <property type="molecule type" value="Genomic_DNA"/>
</dbReference>
<dbReference type="Proteomes" id="UP000094056">
    <property type="component" value="Unassembled WGS sequence"/>
</dbReference>
<sequence>MKYSTGKPTRLKHSTGYDWDELEKIKAQAGPYRYKKTRYSTGEDSYIKHSTGQEFDYKAYYTHELESQEKIKKRVRSKPHFEGEEYLEKFQSVLTEKMRKKLGK</sequence>
<name>A0A1E3XEZ2_9BACT</name>
<reference evidence="1 2" key="1">
    <citation type="submission" date="2016-07" db="EMBL/GenBank/DDBJ databases">
        <title>Draft genome of Scalindua rubra, obtained from a brine-seawater interface in the Red Sea, sheds light on salt adaptation in anammox bacteria.</title>
        <authorList>
            <person name="Speth D.R."/>
            <person name="Lagkouvardos I."/>
            <person name="Wang Y."/>
            <person name="Qian P.-Y."/>
            <person name="Dutilh B.E."/>
            <person name="Jetten M.S."/>
        </authorList>
    </citation>
    <scope>NUCLEOTIDE SEQUENCE [LARGE SCALE GENOMIC DNA]</scope>
    <source>
        <strain evidence="1">BSI-1</strain>
    </source>
</reference>
<comment type="caution">
    <text evidence="1">The sequence shown here is derived from an EMBL/GenBank/DDBJ whole genome shotgun (WGS) entry which is preliminary data.</text>
</comment>